<comment type="subunit">
    <text evidence="2">Monomer.</text>
</comment>
<dbReference type="SUPFAM" id="SSF56672">
    <property type="entry name" value="DNA/RNA polymerases"/>
    <property type="match status" value="1"/>
</dbReference>
<accession>A0ABU0BMN4</accession>
<dbReference type="InterPro" id="IPR017961">
    <property type="entry name" value="DNA_pol_Y-fam_little_finger"/>
</dbReference>
<evidence type="ECO:0000256" key="5">
    <source>
        <dbReference type="ARBA" id="ARBA00025589"/>
    </source>
</evidence>
<dbReference type="InterPro" id="IPR050356">
    <property type="entry name" value="SulA_CellDiv_inhibitor"/>
</dbReference>
<organism evidence="9 10">
    <name type="scientific">Pararhizobium capsulatum DSM 1112</name>
    <dbReference type="NCBI Taxonomy" id="1121113"/>
    <lineage>
        <taxon>Bacteria</taxon>
        <taxon>Pseudomonadati</taxon>
        <taxon>Pseudomonadota</taxon>
        <taxon>Alphaproteobacteria</taxon>
        <taxon>Hyphomicrobiales</taxon>
        <taxon>Rhizobiaceae</taxon>
        <taxon>Rhizobium/Agrobacterium group</taxon>
        <taxon>Pararhizobium</taxon>
    </lineage>
</organism>
<dbReference type="RefSeq" id="WP_370878435.1">
    <property type="nucleotide sequence ID" value="NZ_JAUSVF010000001.1"/>
</dbReference>
<dbReference type="PANTHER" id="PTHR35369:SF2">
    <property type="entry name" value="BLR3025 PROTEIN"/>
    <property type="match status" value="1"/>
</dbReference>
<proteinExistence type="predicted"/>
<keyword evidence="10" id="KW-1185">Reference proteome</keyword>
<dbReference type="EMBL" id="JAUSVF010000001">
    <property type="protein sequence ID" value="MDQ0318142.1"/>
    <property type="molecule type" value="Genomic_DNA"/>
</dbReference>
<name>A0ABU0BMN4_9HYPH</name>
<comment type="function">
    <text evidence="5">Poorly processive, error-prone DNA polymerase involved in untargeted mutagenesis. Copies undamaged DNA at stalled replication forks, which arise in vivo from mismatched or misaligned primer ends. These misaligned primers can be extended by PolIV. Exhibits no 3'-5' exonuclease (proofreading) activity. May be involved in translesional synthesis, in conjunction with the beta clamp from PolIII.</text>
</comment>
<sequence length="470" mass="52910">MRLTALDERAEAIGLRKHQGLTEARALYPQLEIEEESPAKDRDLLLSIADWCDRYTPLVAQDGDDGLFLDITGCTHLFGSEEALLEDVLRRLFVIGFDVRGAVASSPGLAWAIAHFGRGGVVKQEENVRNVLFPLPIQALRLETSLVASLSKLGLKRIGDLAIAPRAPLARRFGTRLLQRLDQALGREEEPISPRRPVANLSAERRLAEPIVSQEDILYLTTRLAASLKRGLEARGVGGRRFELVLFRVDGKVLRIAIGASQPLRDPERISRLFSERLAAIHDDLDAGFGFEILRLNVLSQEDFNARQGDFAGKEQSETSLPDFIDRVSARLGPDCLHGFFLQESHIPEKAAVAIPAAANLRMRTPIDVTPPSVERPLRLLKHPEPMEAYTAGVPDGPPGTFRWRRTLHRTARSEGPERIEPEWWNNPQDARVRDYFRLEDEQGYRFWIYREGFYSDGVPPRWFVHGIFA</sequence>
<evidence type="ECO:0000313" key="10">
    <source>
        <dbReference type="Proteomes" id="UP001230207"/>
    </source>
</evidence>
<evidence type="ECO:0000256" key="6">
    <source>
        <dbReference type="ARBA" id="ARBA00049244"/>
    </source>
</evidence>
<keyword evidence="4" id="KW-0227">DNA damage</keyword>
<evidence type="ECO:0000256" key="2">
    <source>
        <dbReference type="ARBA" id="ARBA00011245"/>
    </source>
</evidence>
<dbReference type="Proteomes" id="UP001230207">
    <property type="component" value="Unassembled WGS sequence"/>
</dbReference>
<dbReference type="Pfam" id="PF00817">
    <property type="entry name" value="IMS"/>
    <property type="match status" value="1"/>
</dbReference>
<dbReference type="CDD" id="cd03468">
    <property type="entry name" value="PolY_like"/>
    <property type="match status" value="1"/>
</dbReference>
<evidence type="ECO:0000313" key="9">
    <source>
        <dbReference type="EMBL" id="MDQ0318142.1"/>
    </source>
</evidence>
<dbReference type="InterPro" id="IPR043502">
    <property type="entry name" value="DNA/RNA_pol_sf"/>
</dbReference>
<protein>
    <recommendedName>
        <fullName evidence="3">DNA-directed DNA polymerase</fullName>
        <ecNumber evidence="3">2.7.7.7</ecNumber>
    </recommendedName>
</protein>
<dbReference type="Pfam" id="PF11799">
    <property type="entry name" value="IMS_C"/>
    <property type="match status" value="1"/>
</dbReference>
<evidence type="ECO:0000259" key="8">
    <source>
        <dbReference type="Pfam" id="PF11799"/>
    </source>
</evidence>
<feature type="domain" description="DNA polymerase Y-family little finger" evidence="8">
    <location>
        <begin position="201"/>
        <end position="283"/>
    </location>
</feature>
<comment type="caution">
    <text evidence="9">The sequence shown here is derived from an EMBL/GenBank/DDBJ whole genome shotgun (WGS) entry which is preliminary data.</text>
</comment>
<evidence type="ECO:0000256" key="4">
    <source>
        <dbReference type="ARBA" id="ARBA00022763"/>
    </source>
</evidence>
<evidence type="ECO:0000256" key="3">
    <source>
        <dbReference type="ARBA" id="ARBA00012417"/>
    </source>
</evidence>
<comment type="catalytic activity">
    <reaction evidence="6">
        <text>DNA(n) + a 2'-deoxyribonucleoside 5'-triphosphate = DNA(n+1) + diphosphate</text>
        <dbReference type="Rhea" id="RHEA:22508"/>
        <dbReference type="Rhea" id="RHEA-COMP:17339"/>
        <dbReference type="Rhea" id="RHEA-COMP:17340"/>
        <dbReference type="ChEBI" id="CHEBI:33019"/>
        <dbReference type="ChEBI" id="CHEBI:61560"/>
        <dbReference type="ChEBI" id="CHEBI:173112"/>
        <dbReference type="EC" id="2.7.7.7"/>
    </reaction>
</comment>
<dbReference type="PANTHER" id="PTHR35369">
    <property type="entry name" value="BLR3025 PROTEIN-RELATED"/>
    <property type="match status" value="1"/>
</dbReference>
<reference evidence="9 10" key="1">
    <citation type="submission" date="2023-07" db="EMBL/GenBank/DDBJ databases">
        <title>Genomic Encyclopedia of Type Strains, Phase IV (KMG-IV): sequencing the most valuable type-strain genomes for metagenomic binning, comparative biology and taxonomic classification.</title>
        <authorList>
            <person name="Goeker M."/>
        </authorList>
    </citation>
    <scope>NUCLEOTIDE SEQUENCE [LARGE SCALE GENOMIC DNA]</scope>
    <source>
        <strain evidence="9 10">DSM 1112</strain>
    </source>
</reference>
<dbReference type="EC" id="2.7.7.7" evidence="3"/>
<feature type="domain" description="UmuC" evidence="7">
    <location>
        <begin position="4"/>
        <end position="112"/>
    </location>
</feature>
<evidence type="ECO:0000259" key="7">
    <source>
        <dbReference type="Pfam" id="PF00817"/>
    </source>
</evidence>
<evidence type="ECO:0000256" key="1">
    <source>
        <dbReference type="ARBA" id="ARBA00001946"/>
    </source>
</evidence>
<comment type="cofactor">
    <cofactor evidence="1">
        <name>Mg(2+)</name>
        <dbReference type="ChEBI" id="CHEBI:18420"/>
    </cofactor>
</comment>
<dbReference type="InterPro" id="IPR001126">
    <property type="entry name" value="UmuC"/>
</dbReference>
<gene>
    <name evidence="9" type="ORF">QO002_000280</name>
</gene>